<dbReference type="EMBL" id="PYDT01000010">
    <property type="protein sequence ID" value="THU46703.1"/>
    <property type="molecule type" value="Genomic_DNA"/>
</dbReference>
<name>A0A4S8IES5_MUSBA</name>
<sequence>MDEESTSKFVNQTTTFGTLSRRQKETIQDHNEEKKRENRRLPRWALGVNKTRIVRSRLGLRSGPDLVEEVAEEAEEDDEEERWALGVNKTRIVRSRLGLRSGPDLVEEVAEEAEEDDEEEVIHRHEEGSGAVPPVEGLSSLTPLLSFALHPPPLPVLSLPSFRSCLRFV</sequence>
<accession>A0A4S8IES5</accession>
<comment type="caution">
    <text evidence="2">The sequence shown here is derived from an EMBL/GenBank/DDBJ whole genome shotgun (WGS) entry which is preliminary data.</text>
</comment>
<keyword evidence="3" id="KW-1185">Reference proteome</keyword>
<dbReference type="AlphaFoldDB" id="A0A4S8IES5"/>
<reference evidence="2 3" key="1">
    <citation type="journal article" date="2019" name="Nat. Plants">
        <title>Genome sequencing of Musa balbisiana reveals subgenome evolution and function divergence in polyploid bananas.</title>
        <authorList>
            <person name="Yao X."/>
        </authorList>
    </citation>
    <scope>NUCLEOTIDE SEQUENCE [LARGE SCALE GENOMIC DNA]</scope>
    <source>
        <strain evidence="3">cv. DH-PKW</strain>
        <tissue evidence="2">Leaves</tissue>
    </source>
</reference>
<feature type="region of interest" description="Disordered" evidence="1">
    <location>
        <begin position="112"/>
        <end position="135"/>
    </location>
</feature>
<evidence type="ECO:0000256" key="1">
    <source>
        <dbReference type="SAM" id="MobiDB-lite"/>
    </source>
</evidence>
<feature type="region of interest" description="Disordered" evidence="1">
    <location>
        <begin position="1"/>
        <end position="40"/>
    </location>
</feature>
<feature type="compositionally biased region" description="Polar residues" evidence="1">
    <location>
        <begin position="7"/>
        <end position="20"/>
    </location>
</feature>
<organism evidence="2 3">
    <name type="scientific">Musa balbisiana</name>
    <name type="common">Banana</name>
    <dbReference type="NCBI Taxonomy" id="52838"/>
    <lineage>
        <taxon>Eukaryota</taxon>
        <taxon>Viridiplantae</taxon>
        <taxon>Streptophyta</taxon>
        <taxon>Embryophyta</taxon>
        <taxon>Tracheophyta</taxon>
        <taxon>Spermatophyta</taxon>
        <taxon>Magnoliopsida</taxon>
        <taxon>Liliopsida</taxon>
        <taxon>Zingiberales</taxon>
        <taxon>Musaceae</taxon>
        <taxon>Musa</taxon>
    </lineage>
</organism>
<proteinExistence type="predicted"/>
<evidence type="ECO:0000313" key="2">
    <source>
        <dbReference type="EMBL" id="THU46703.1"/>
    </source>
</evidence>
<feature type="compositionally biased region" description="Basic and acidic residues" evidence="1">
    <location>
        <begin position="22"/>
        <end position="40"/>
    </location>
</feature>
<protein>
    <submittedName>
        <fullName evidence="2">Uncharacterized protein</fullName>
    </submittedName>
</protein>
<gene>
    <name evidence="2" type="ORF">C4D60_Mb09t07690</name>
</gene>
<evidence type="ECO:0000313" key="3">
    <source>
        <dbReference type="Proteomes" id="UP000317650"/>
    </source>
</evidence>
<dbReference type="Proteomes" id="UP000317650">
    <property type="component" value="Chromosome 9"/>
</dbReference>